<evidence type="ECO:0000313" key="3">
    <source>
        <dbReference type="EMBL" id="MFC3024423.1"/>
    </source>
</evidence>
<dbReference type="InterPro" id="IPR025877">
    <property type="entry name" value="MobA-like_NTP_Trfase"/>
</dbReference>
<dbReference type="Proteomes" id="UP001595384">
    <property type="component" value="Unassembled WGS sequence"/>
</dbReference>
<reference evidence="4" key="1">
    <citation type="journal article" date="2019" name="Int. J. Syst. Evol. Microbiol.">
        <title>The Global Catalogue of Microorganisms (GCM) 10K type strain sequencing project: providing services to taxonomists for standard genome sequencing and annotation.</title>
        <authorList>
            <consortium name="The Broad Institute Genomics Platform"/>
            <consortium name="The Broad Institute Genome Sequencing Center for Infectious Disease"/>
            <person name="Wu L."/>
            <person name="Ma J."/>
        </authorList>
    </citation>
    <scope>NUCLEOTIDE SEQUENCE [LARGE SCALE GENOMIC DNA]</scope>
    <source>
        <strain evidence="4">KCTC 62784</strain>
    </source>
</reference>
<name>A0ABV7CC38_9VIBR</name>
<dbReference type="PANTHER" id="PTHR43777">
    <property type="entry name" value="MOLYBDENUM COFACTOR CYTIDYLYLTRANSFERASE"/>
    <property type="match status" value="1"/>
</dbReference>
<dbReference type="GO" id="GO:0016740">
    <property type="term" value="F:transferase activity"/>
    <property type="evidence" value="ECO:0007669"/>
    <property type="project" value="UniProtKB-KW"/>
</dbReference>
<gene>
    <name evidence="3" type="ORF">ACFODT_11370</name>
</gene>
<keyword evidence="1" id="KW-0460">Magnesium</keyword>
<feature type="domain" description="MobA-like NTP transferase" evidence="2">
    <location>
        <begin position="10"/>
        <end position="173"/>
    </location>
</feature>
<keyword evidence="4" id="KW-1185">Reference proteome</keyword>
<dbReference type="SUPFAM" id="SSF53448">
    <property type="entry name" value="Nucleotide-diphospho-sugar transferases"/>
    <property type="match status" value="1"/>
</dbReference>
<evidence type="ECO:0000313" key="4">
    <source>
        <dbReference type="Proteomes" id="UP001595384"/>
    </source>
</evidence>
<dbReference type="InterPro" id="IPR029044">
    <property type="entry name" value="Nucleotide-diphossugar_trans"/>
</dbReference>
<dbReference type="PANTHER" id="PTHR43777:SF1">
    <property type="entry name" value="MOLYBDENUM COFACTOR CYTIDYLYLTRANSFERASE"/>
    <property type="match status" value="1"/>
</dbReference>
<sequence length="193" mass="20870">MNTAKQFGIVLLAAGKGERYRAAGGEGNKLLAMYPNSLGEPMPLLALSLSQAVATGLPVRLVTRPNERAVIELARQFDVEITLIESEGSSETIAAGVRDSRHWDGWLIAPTDMGWIESHDYLHVAAALTSDDAQARMMYDNLPGHPVGFAKNYGCALSQLSGDRGARQLLDRTKLHVIVGHRGVIADADLPKR</sequence>
<dbReference type="Pfam" id="PF12804">
    <property type="entry name" value="NTP_transf_3"/>
    <property type="match status" value="1"/>
</dbReference>
<keyword evidence="3" id="KW-0808">Transferase</keyword>
<dbReference type="Gene3D" id="3.90.550.10">
    <property type="entry name" value="Spore Coat Polysaccharide Biosynthesis Protein SpsA, Chain A"/>
    <property type="match status" value="1"/>
</dbReference>
<protein>
    <submittedName>
        <fullName evidence="3">NTP transferase domain-containing protein</fullName>
    </submittedName>
</protein>
<evidence type="ECO:0000256" key="1">
    <source>
        <dbReference type="ARBA" id="ARBA00022842"/>
    </source>
</evidence>
<dbReference type="EMBL" id="JBHRSE010000073">
    <property type="protein sequence ID" value="MFC3024423.1"/>
    <property type="molecule type" value="Genomic_DNA"/>
</dbReference>
<organism evidence="3 4">
    <name type="scientific">Vibrio zhugei</name>
    <dbReference type="NCBI Taxonomy" id="2479546"/>
    <lineage>
        <taxon>Bacteria</taxon>
        <taxon>Pseudomonadati</taxon>
        <taxon>Pseudomonadota</taxon>
        <taxon>Gammaproteobacteria</taxon>
        <taxon>Vibrionales</taxon>
        <taxon>Vibrionaceae</taxon>
        <taxon>Vibrio</taxon>
    </lineage>
</organism>
<proteinExistence type="predicted"/>
<dbReference type="RefSeq" id="WP_199287068.1">
    <property type="nucleotide sequence ID" value="NZ_AP024911.1"/>
</dbReference>
<evidence type="ECO:0000259" key="2">
    <source>
        <dbReference type="Pfam" id="PF12804"/>
    </source>
</evidence>
<comment type="caution">
    <text evidence="3">The sequence shown here is derived from an EMBL/GenBank/DDBJ whole genome shotgun (WGS) entry which is preliminary data.</text>
</comment>
<accession>A0ABV7CC38</accession>